<keyword evidence="2" id="KW-1185">Reference proteome</keyword>
<protein>
    <submittedName>
        <fullName evidence="1">Uncharacterized protein</fullName>
    </submittedName>
</protein>
<name>A0ACB7SCU8_HYAAI</name>
<dbReference type="EMBL" id="CM023485">
    <property type="protein sequence ID" value="KAH6931518.1"/>
    <property type="molecule type" value="Genomic_DNA"/>
</dbReference>
<organism evidence="1 2">
    <name type="scientific">Hyalomma asiaticum</name>
    <name type="common">Tick</name>
    <dbReference type="NCBI Taxonomy" id="266040"/>
    <lineage>
        <taxon>Eukaryota</taxon>
        <taxon>Metazoa</taxon>
        <taxon>Ecdysozoa</taxon>
        <taxon>Arthropoda</taxon>
        <taxon>Chelicerata</taxon>
        <taxon>Arachnida</taxon>
        <taxon>Acari</taxon>
        <taxon>Parasitiformes</taxon>
        <taxon>Ixodida</taxon>
        <taxon>Ixodoidea</taxon>
        <taxon>Ixodidae</taxon>
        <taxon>Hyalomminae</taxon>
        <taxon>Hyalomma</taxon>
    </lineage>
</organism>
<accession>A0ACB7SCU8</accession>
<evidence type="ECO:0000313" key="1">
    <source>
        <dbReference type="EMBL" id="KAH6931518.1"/>
    </source>
</evidence>
<evidence type="ECO:0000313" key="2">
    <source>
        <dbReference type="Proteomes" id="UP000821845"/>
    </source>
</evidence>
<proteinExistence type="predicted"/>
<gene>
    <name evidence="1" type="ORF">HPB50_024883</name>
</gene>
<comment type="caution">
    <text evidence="1">The sequence shown here is derived from an EMBL/GenBank/DDBJ whole genome shotgun (WGS) entry which is preliminary data.</text>
</comment>
<dbReference type="Proteomes" id="UP000821845">
    <property type="component" value="Chromosome 5"/>
</dbReference>
<reference evidence="1" key="1">
    <citation type="submission" date="2020-05" db="EMBL/GenBank/DDBJ databases">
        <title>Large-scale comparative analyses of tick genomes elucidate their genetic diversity and vector capacities.</title>
        <authorList>
            <person name="Jia N."/>
            <person name="Wang J."/>
            <person name="Shi W."/>
            <person name="Du L."/>
            <person name="Sun Y."/>
            <person name="Zhan W."/>
            <person name="Jiang J."/>
            <person name="Wang Q."/>
            <person name="Zhang B."/>
            <person name="Ji P."/>
            <person name="Sakyi L.B."/>
            <person name="Cui X."/>
            <person name="Yuan T."/>
            <person name="Jiang B."/>
            <person name="Yang W."/>
            <person name="Lam T.T.-Y."/>
            <person name="Chang Q."/>
            <person name="Ding S."/>
            <person name="Wang X."/>
            <person name="Zhu J."/>
            <person name="Ruan X."/>
            <person name="Zhao L."/>
            <person name="Wei J."/>
            <person name="Que T."/>
            <person name="Du C."/>
            <person name="Cheng J."/>
            <person name="Dai P."/>
            <person name="Han X."/>
            <person name="Huang E."/>
            <person name="Gao Y."/>
            <person name="Liu J."/>
            <person name="Shao H."/>
            <person name="Ye R."/>
            <person name="Li L."/>
            <person name="Wei W."/>
            <person name="Wang X."/>
            <person name="Wang C."/>
            <person name="Yang T."/>
            <person name="Huo Q."/>
            <person name="Li W."/>
            <person name="Guo W."/>
            <person name="Chen H."/>
            <person name="Zhou L."/>
            <person name="Ni X."/>
            <person name="Tian J."/>
            <person name="Zhou Y."/>
            <person name="Sheng Y."/>
            <person name="Liu T."/>
            <person name="Pan Y."/>
            <person name="Xia L."/>
            <person name="Li J."/>
            <person name="Zhao F."/>
            <person name="Cao W."/>
        </authorList>
    </citation>
    <scope>NUCLEOTIDE SEQUENCE</scope>
    <source>
        <strain evidence="1">Hyas-2018</strain>
    </source>
</reference>
<sequence>MSLAEARFRSDSWPLRLSGCLPPPHHEDRTPVGQCRWGYAALTATLVITASLLELTSLLGRSLLGNRRLGIFNGGLFFTIRLLLLAKVSTQLATLLVKSRDTRALVARAAQYERTCRQPPAHHVPLRCKTIGRALHLFVVTAFFTARWYVFLTWMVLPTFLSAALSIVTAMAAAAVTAWDSAPGILAKCFAEVFVQYLRTENLALAAAARGKVLVVGAKERNSDDLRAVLDDCRANVEAVLRMVETAQGLLGTLLLLSFGANMGVLCAVLYSLTDSSTPTGLLMSGMLYSSLRFADALDVAFASESLANEVDELKWTLRSLPFRGRRDDLARDVRSFHKILDPSAMFLRAHGFFRVNVAQMISVAERPGGSNADGEVYEDDEEVSREPLQLTVMSIMNKETRVEAFPNDSVLDLKLLLQDILLVPVDQQLLVYRYQALTDSDTLAECGLRDGAQLTLILRMRGGDPTPVVLDVSGFLESKKSVSDVASSAEAAADVIPKNHSEEEPLQLSIRIKRGKCVVVESRLGATVGSVKQSVQKLTGVPAAHQTLTFRGQDMSDEHTLAHYELRDRCAVFFGTALPAAAATNDRQAAATLLADVATRLWNLFF</sequence>